<accession>A0A921TFM2</accession>
<gene>
    <name evidence="1" type="ORF">CR938_09735</name>
</gene>
<keyword evidence="1" id="KW-0808">Transferase</keyword>
<dbReference type="PANTHER" id="PTHR14614">
    <property type="entry name" value="HEPATOCELLULAR CARCINOMA-ASSOCIATED ANTIGEN"/>
    <property type="match status" value="1"/>
</dbReference>
<dbReference type="EMBL" id="PDWK01000047">
    <property type="protein sequence ID" value="KAF1688489.1"/>
    <property type="molecule type" value="Genomic_DNA"/>
</dbReference>
<protein>
    <submittedName>
        <fullName evidence="1">SAM-dependent methyltransferase</fullName>
    </submittedName>
</protein>
<keyword evidence="1" id="KW-0489">Methyltransferase</keyword>
<sequence length="222" mass="24106">MPGYDTRIHTLRLGDRDYRIRSLSDLQQYDDPDGHAERAGISSAQWSLFGQVWPAGQALARVMATHEVAGKRILELGCGLGLASLVLSHRGADVVASDVHPLAETFLAYNAGLNDLPAVTYRTLSWQAPGPGLDRFDMIIASDVLYERDQAGVIAGLVDALARPACEVVLVDPGRGHCGAFARHLKAQGFAVDERRLALRDDETPPYRGRLLLCRRAAHGTA</sequence>
<dbReference type="CDD" id="cd02440">
    <property type="entry name" value="AdoMet_MTases"/>
    <property type="match status" value="1"/>
</dbReference>
<evidence type="ECO:0000313" key="1">
    <source>
        <dbReference type="EMBL" id="KAF1688489.1"/>
    </source>
</evidence>
<dbReference type="OrthoDB" id="264333at2"/>
<dbReference type="Gene3D" id="3.40.50.150">
    <property type="entry name" value="Vaccinia Virus protein VP39"/>
    <property type="match status" value="1"/>
</dbReference>
<dbReference type="InterPro" id="IPR029063">
    <property type="entry name" value="SAM-dependent_MTases_sf"/>
</dbReference>
<dbReference type="Pfam" id="PF10294">
    <property type="entry name" value="Methyltransf_16"/>
    <property type="match status" value="1"/>
</dbReference>
<dbReference type="SUPFAM" id="SSF53335">
    <property type="entry name" value="S-adenosyl-L-methionine-dependent methyltransferases"/>
    <property type="match status" value="1"/>
</dbReference>
<dbReference type="Proteomes" id="UP000717981">
    <property type="component" value="Unassembled WGS sequence"/>
</dbReference>
<dbReference type="InterPro" id="IPR019410">
    <property type="entry name" value="Methyltransf_16"/>
</dbReference>
<reference evidence="1" key="1">
    <citation type="submission" date="2017-10" db="EMBL/GenBank/DDBJ databases">
        <title>Whole genome sequencing of members of genus Pseudoxanthomonas.</title>
        <authorList>
            <person name="Kumar S."/>
            <person name="Bansal K."/>
            <person name="Kaur A."/>
            <person name="Patil P."/>
            <person name="Sharma S."/>
            <person name="Patil P.B."/>
        </authorList>
    </citation>
    <scope>NUCLEOTIDE SEQUENCE</scope>
    <source>
        <strain evidence="1">DSM 22914</strain>
    </source>
</reference>
<keyword evidence="2" id="KW-1185">Reference proteome</keyword>
<dbReference type="RefSeq" id="WP_162124826.1">
    <property type="nucleotide sequence ID" value="NZ_PDWK01000047.1"/>
</dbReference>
<name>A0A921TFM2_9GAMM</name>
<dbReference type="GO" id="GO:0032259">
    <property type="term" value="P:methylation"/>
    <property type="evidence" value="ECO:0007669"/>
    <property type="project" value="UniProtKB-KW"/>
</dbReference>
<dbReference type="AlphaFoldDB" id="A0A921TFM2"/>
<evidence type="ECO:0000313" key="2">
    <source>
        <dbReference type="Proteomes" id="UP000717981"/>
    </source>
</evidence>
<dbReference type="GO" id="GO:0008168">
    <property type="term" value="F:methyltransferase activity"/>
    <property type="evidence" value="ECO:0007669"/>
    <property type="project" value="UniProtKB-KW"/>
</dbReference>
<organism evidence="1 2">
    <name type="scientific">Pseudoxanthomonas taiwanensis</name>
    <dbReference type="NCBI Taxonomy" id="176598"/>
    <lineage>
        <taxon>Bacteria</taxon>
        <taxon>Pseudomonadati</taxon>
        <taxon>Pseudomonadota</taxon>
        <taxon>Gammaproteobacteria</taxon>
        <taxon>Lysobacterales</taxon>
        <taxon>Lysobacteraceae</taxon>
        <taxon>Pseudoxanthomonas</taxon>
    </lineage>
</organism>
<proteinExistence type="predicted"/>
<comment type="caution">
    <text evidence="1">The sequence shown here is derived from an EMBL/GenBank/DDBJ whole genome shotgun (WGS) entry which is preliminary data.</text>
</comment>